<sequence>MAQEQQQNLAELICANAGQAIQQTGDAENTLESLFFAAVCMSRHYMSANETAAYMRQIADELEKSADDMPQKLH</sequence>
<evidence type="ECO:0000313" key="1">
    <source>
        <dbReference type="EMBL" id="MBK1725755.1"/>
    </source>
</evidence>
<reference evidence="1 2" key="1">
    <citation type="journal article" date="2020" name="Microorganisms">
        <title>Osmotic Adaptation and Compatible Solute Biosynthesis of Phototrophic Bacteria as Revealed from Genome Analyses.</title>
        <authorList>
            <person name="Imhoff J.F."/>
            <person name="Rahn T."/>
            <person name="Kunzel S."/>
            <person name="Keller A."/>
            <person name="Neulinger S.C."/>
        </authorList>
    </citation>
    <scope>NUCLEOTIDE SEQUENCE [LARGE SCALE GENOMIC DNA]</scope>
    <source>
        <strain evidence="1 2">DSM 15116</strain>
    </source>
</reference>
<evidence type="ECO:0000313" key="2">
    <source>
        <dbReference type="Proteomes" id="UP000738126"/>
    </source>
</evidence>
<dbReference type="EMBL" id="NRSH01000008">
    <property type="protein sequence ID" value="MBK1725755.1"/>
    <property type="molecule type" value="Genomic_DNA"/>
</dbReference>
<name>A0ABS1E4R8_9GAMM</name>
<comment type="caution">
    <text evidence="1">The sequence shown here is derived from an EMBL/GenBank/DDBJ whole genome shotgun (WGS) entry which is preliminary data.</text>
</comment>
<protein>
    <submittedName>
        <fullName evidence="1">Uncharacterized protein</fullName>
    </submittedName>
</protein>
<dbReference type="RefSeq" id="WP_200256216.1">
    <property type="nucleotide sequence ID" value="NZ_NRSH01000008.1"/>
</dbReference>
<organism evidence="1 2">
    <name type="scientific">Halorhodospira neutriphila</name>
    <dbReference type="NCBI Taxonomy" id="168379"/>
    <lineage>
        <taxon>Bacteria</taxon>
        <taxon>Pseudomonadati</taxon>
        <taxon>Pseudomonadota</taxon>
        <taxon>Gammaproteobacteria</taxon>
        <taxon>Chromatiales</taxon>
        <taxon>Ectothiorhodospiraceae</taxon>
        <taxon>Halorhodospira</taxon>
    </lineage>
</organism>
<keyword evidence="2" id="KW-1185">Reference proteome</keyword>
<accession>A0ABS1E4R8</accession>
<gene>
    <name evidence="1" type="ORF">CKO13_01700</name>
</gene>
<proteinExistence type="predicted"/>
<dbReference type="Proteomes" id="UP000738126">
    <property type="component" value="Unassembled WGS sequence"/>
</dbReference>